<reference evidence="1" key="1">
    <citation type="submission" date="2021-05" db="EMBL/GenBank/DDBJ databases">
        <authorList>
            <person name="Pan Q."/>
            <person name="Jouanno E."/>
            <person name="Zahm M."/>
            <person name="Klopp C."/>
            <person name="Cabau C."/>
            <person name="Louis A."/>
            <person name="Berthelot C."/>
            <person name="Parey E."/>
            <person name="Roest Crollius H."/>
            <person name="Montfort J."/>
            <person name="Robinson-Rechavi M."/>
            <person name="Bouchez O."/>
            <person name="Lampietro C."/>
            <person name="Lopez Roques C."/>
            <person name="Donnadieu C."/>
            <person name="Postlethwait J."/>
            <person name="Bobe J."/>
            <person name="Dillon D."/>
            <person name="Chandos A."/>
            <person name="von Hippel F."/>
            <person name="Guiguen Y."/>
        </authorList>
    </citation>
    <scope>NUCLEOTIDE SEQUENCE</scope>
    <source>
        <strain evidence="1">YG-Jan2019</strain>
    </source>
</reference>
<evidence type="ECO:0000313" key="1">
    <source>
        <dbReference type="EMBL" id="KAJ8004660.1"/>
    </source>
</evidence>
<dbReference type="Proteomes" id="UP001157502">
    <property type="component" value="Chromosome 11"/>
</dbReference>
<proteinExistence type="predicted"/>
<gene>
    <name evidence="1" type="ORF">DPEC_G00138630</name>
</gene>
<protein>
    <submittedName>
        <fullName evidence="1">Uncharacterized protein</fullName>
    </submittedName>
</protein>
<keyword evidence="2" id="KW-1185">Reference proteome</keyword>
<sequence>MSLADSTAFLTAAPKVRSTFVYLKGCHDEWVAVVALPSSPSGIAGRTTSRATGLVYTRSLILISTERMTVSTRVYFDYTPNWPEGSRELRINQHGHCIDDYVS</sequence>
<dbReference type="EMBL" id="CM055738">
    <property type="protein sequence ID" value="KAJ8004660.1"/>
    <property type="molecule type" value="Genomic_DNA"/>
</dbReference>
<evidence type="ECO:0000313" key="2">
    <source>
        <dbReference type="Proteomes" id="UP001157502"/>
    </source>
</evidence>
<name>A0ACC2GMI2_DALPE</name>
<comment type="caution">
    <text evidence="1">The sequence shown here is derived from an EMBL/GenBank/DDBJ whole genome shotgun (WGS) entry which is preliminary data.</text>
</comment>
<accession>A0ACC2GMI2</accession>
<organism evidence="1 2">
    <name type="scientific">Dallia pectoralis</name>
    <name type="common">Alaska blackfish</name>
    <dbReference type="NCBI Taxonomy" id="75939"/>
    <lineage>
        <taxon>Eukaryota</taxon>
        <taxon>Metazoa</taxon>
        <taxon>Chordata</taxon>
        <taxon>Craniata</taxon>
        <taxon>Vertebrata</taxon>
        <taxon>Euteleostomi</taxon>
        <taxon>Actinopterygii</taxon>
        <taxon>Neopterygii</taxon>
        <taxon>Teleostei</taxon>
        <taxon>Protacanthopterygii</taxon>
        <taxon>Esociformes</taxon>
        <taxon>Umbridae</taxon>
        <taxon>Dallia</taxon>
    </lineage>
</organism>